<dbReference type="AlphaFoldDB" id="A0A444YDT4"/>
<gene>
    <name evidence="2" type="ORF">Ahy_B07g088131</name>
</gene>
<dbReference type="InterPro" id="IPR023393">
    <property type="entry name" value="START-like_dom_sf"/>
</dbReference>
<dbReference type="Proteomes" id="UP000289738">
    <property type="component" value="Chromosome B07"/>
</dbReference>
<sequence>MAISGKISVEVVIQVPVSKFFHILAKEFHNIQNICERVHEGNLHEGDDWHCTNSVKNWTCLVDGKVITFKEKIEGIHEEKKLIKYSIFDGDIGQNYKLFKSNVQVTETNNESASVKWTIEYEKINEDLVIIFTRHSSPTIIIKGKKWCNHEYALIFASSSVSSSFIGLELTYFMYVNDGKVITFKERIEAIDEEKKLIKYSIFDGDIGQNYKLFKDNVQVTETNNESASVKWTIEYEKINEDVKSPYGYLEFLEKSTIEVGDHLHKA</sequence>
<name>A0A444YDT4_ARAHY</name>
<dbReference type="Gene3D" id="3.30.530.20">
    <property type="match status" value="2"/>
</dbReference>
<protein>
    <recommendedName>
        <fullName evidence="1">Bet v I/Major latex protein domain-containing protein</fullName>
    </recommendedName>
</protein>
<dbReference type="SUPFAM" id="SSF55961">
    <property type="entry name" value="Bet v1-like"/>
    <property type="match status" value="2"/>
</dbReference>
<dbReference type="SMART" id="SM01037">
    <property type="entry name" value="Bet_v_1"/>
    <property type="match status" value="2"/>
</dbReference>
<comment type="caution">
    <text evidence="2">The sequence shown here is derived from an EMBL/GenBank/DDBJ whole genome shotgun (WGS) entry which is preliminary data.</text>
</comment>
<feature type="domain" description="Bet v I/Major latex protein" evidence="1">
    <location>
        <begin position="159"/>
        <end position="267"/>
    </location>
</feature>
<feature type="domain" description="Bet v I/Major latex protein" evidence="1">
    <location>
        <begin position="2"/>
        <end position="143"/>
    </location>
</feature>
<dbReference type="InterPro" id="IPR051761">
    <property type="entry name" value="MLP-like_ligand-binding"/>
</dbReference>
<dbReference type="PANTHER" id="PTHR31907">
    <property type="entry name" value="MLP-LIKE PROTEIN 423"/>
    <property type="match status" value="1"/>
</dbReference>
<dbReference type="EMBL" id="SDMP01000017">
    <property type="protein sequence ID" value="RYR00080.1"/>
    <property type="molecule type" value="Genomic_DNA"/>
</dbReference>
<evidence type="ECO:0000259" key="1">
    <source>
        <dbReference type="SMART" id="SM01037"/>
    </source>
</evidence>
<reference evidence="2 3" key="1">
    <citation type="submission" date="2019-01" db="EMBL/GenBank/DDBJ databases">
        <title>Sequencing of cultivated peanut Arachis hypogaea provides insights into genome evolution and oil improvement.</title>
        <authorList>
            <person name="Chen X."/>
        </authorList>
    </citation>
    <scope>NUCLEOTIDE SEQUENCE [LARGE SCALE GENOMIC DNA]</scope>
    <source>
        <strain evidence="3">cv. Fuhuasheng</strain>
        <tissue evidence="2">Leaves</tissue>
    </source>
</reference>
<organism evidence="2 3">
    <name type="scientific">Arachis hypogaea</name>
    <name type="common">Peanut</name>
    <dbReference type="NCBI Taxonomy" id="3818"/>
    <lineage>
        <taxon>Eukaryota</taxon>
        <taxon>Viridiplantae</taxon>
        <taxon>Streptophyta</taxon>
        <taxon>Embryophyta</taxon>
        <taxon>Tracheophyta</taxon>
        <taxon>Spermatophyta</taxon>
        <taxon>Magnoliopsida</taxon>
        <taxon>eudicotyledons</taxon>
        <taxon>Gunneridae</taxon>
        <taxon>Pentapetalae</taxon>
        <taxon>rosids</taxon>
        <taxon>fabids</taxon>
        <taxon>Fabales</taxon>
        <taxon>Fabaceae</taxon>
        <taxon>Papilionoideae</taxon>
        <taxon>50 kb inversion clade</taxon>
        <taxon>dalbergioids sensu lato</taxon>
        <taxon>Dalbergieae</taxon>
        <taxon>Pterocarpus clade</taxon>
        <taxon>Arachis</taxon>
    </lineage>
</organism>
<evidence type="ECO:0000313" key="2">
    <source>
        <dbReference type="EMBL" id="RYR00080.1"/>
    </source>
</evidence>
<dbReference type="Pfam" id="PF00407">
    <property type="entry name" value="Bet_v_1"/>
    <property type="match status" value="2"/>
</dbReference>
<dbReference type="InterPro" id="IPR000916">
    <property type="entry name" value="Bet_v_I/MLP"/>
</dbReference>
<evidence type="ECO:0000313" key="3">
    <source>
        <dbReference type="Proteomes" id="UP000289738"/>
    </source>
</evidence>
<dbReference type="GO" id="GO:0006952">
    <property type="term" value="P:defense response"/>
    <property type="evidence" value="ECO:0007669"/>
    <property type="project" value="InterPro"/>
</dbReference>
<dbReference type="STRING" id="3818.A0A444YDT4"/>
<keyword evidence="3" id="KW-1185">Reference proteome</keyword>
<accession>A0A444YDT4</accession>
<proteinExistence type="predicted"/>